<dbReference type="EMBL" id="BOLY01000004">
    <property type="protein sequence ID" value="GIZ44483.1"/>
    <property type="molecule type" value="Genomic_DNA"/>
</dbReference>
<reference evidence="1 2" key="1">
    <citation type="submission" date="2021-01" db="EMBL/GenBank/DDBJ databases">
        <title>Cercospora kikuchii MAFF 305040 whole genome shotgun sequence.</title>
        <authorList>
            <person name="Kashiwa T."/>
            <person name="Suzuki T."/>
        </authorList>
    </citation>
    <scope>NUCLEOTIDE SEQUENCE [LARGE SCALE GENOMIC DNA]</scope>
    <source>
        <strain evidence="1 2">MAFF 305040</strain>
    </source>
</reference>
<keyword evidence="2" id="KW-1185">Reference proteome</keyword>
<organism evidence="1 2">
    <name type="scientific">Cercospora kikuchii</name>
    <dbReference type="NCBI Taxonomy" id="84275"/>
    <lineage>
        <taxon>Eukaryota</taxon>
        <taxon>Fungi</taxon>
        <taxon>Dikarya</taxon>
        <taxon>Ascomycota</taxon>
        <taxon>Pezizomycotina</taxon>
        <taxon>Dothideomycetes</taxon>
        <taxon>Dothideomycetidae</taxon>
        <taxon>Mycosphaerellales</taxon>
        <taxon>Mycosphaerellaceae</taxon>
        <taxon>Cercospora</taxon>
    </lineage>
</organism>
<protein>
    <submittedName>
        <fullName evidence="1">Uncharacterized protein</fullName>
    </submittedName>
</protein>
<proteinExistence type="predicted"/>
<evidence type="ECO:0000313" key="2">
    <source>
        <dbReference type="Proteomes" id="UP000825890"/>
    </source>
</evidence>
<accession>A0A9P3CKL3</accession>
<name>A0A9P3CKL3_9PEZI</name>
<evidence type="ECO:0000313" key="1">
    <source>
        <dbReference type="EMBL" id="GIZ44483.1"/>
    </source>
</evidence>
<dbReference type="GeneID" id="68293255"/>
<gene>
    <name evidence="1" type="ORF">CKM354_000768000</name>
</gene>
<sequence length="730" mass="81704">MGQRHQLFAVAKVSGRYRVLAAVHHQCLFEEEVVECCLQTLYLLQHNASLLRQDLQVANETNWDSIKPPPRLFASGEPTVQRVREVREVELALSTQFPMIATCLMTGAARHRGGFYPVRLFPITHSLKVFDNDDGYSIFDVTDPEHPRYCNLLKKDSYVLRKGETEHVQSMAPLEARQYLACYRAYLGNAGGDDDWSSRVAKAYAQLETDSVICDLQGFSLIDADALAETWPYETFKTPSADVAELSEGHEPAHEDARIESLREKAFSRLFSQAVEDEDGGLSWLADAEKLSDFTESALDYFRLVPGALDCKGGPKLLGRILQGRRNVDLSGFVRLTSEQLLQIVTELQNSSNKIRLTLPCLNSTPEDVSQLAHAPKIVNICFGTTEGLELKSLIEAASGARLEYIAHPEMYKTALTAVNENYEHLPQITNVSIGKMLRGPSLCQAVWIAANTLRRRENESESSTEYGIFRQESSGAQPDRLASGSVAWAGYFASTSESCGKRGHFAAIGQSYLPEQHNIVPLPLHDMPMPPQELIPRLYTTFAVEVLPARVTTRYDNLSFKIAMSLSLQEDWRVTPLPAALLDSYAAKWSRANDETPLVKPIVAGEWTMLVCQERNTDGYDVEASTVHHCFVSRDQEGNLICRTLKEFLELVPPIYKHQKDRLDAAKLTSRLRHSTICELAVGDCDIEEAEEAIKATEMYNDCIETWYRDRQREQSAAPRTETASAADG</sequence>
<dbReference type="RefSeq" id="XP_044658970.1">
    <property type="nucleotide sequence ID" value="XM_044803035.1"/>
</dbReference>
<dbReference type="Proteomes" id="UP000825890">
    <property type="component" value="Unassembled WGS sequence"/>
</dbReference>
<dbReference type="AlphaFoldDB" id="A0A9P3CKL3"/>
<dbReference type="OrthoDB" id="3798564at2759"/>
<comment type="caution">
    <text evidence="1">The sequence shown here is derived from an EMBL/GenBank/DDBJ whole genome shotgun (WGS) entry which is preliminary data.</text>
</comment>